<sequence length="184" mass="19616">MGSSYSPAGRRTRRRQALTFTAVFLAVVLVAVGALGNWLQWWNIGPAPAERPPCPEQTVSAADQVKVNVFNATARRGLAAAVAKELKRRRFRVQIVGNHSSTGVIATAVSLRYGRGDEILARTVALQFSGEVRMLPEKAARDEHSVDVVIGGRYRAMKDREQAAAAIAAVPTPAGCRPAGSPGA</sequence>
<evidence type="ECO:0000313" key="4">
    <source>
        <dbReference type="Proteomes" id="UP001138997"/>
    </source>
</evidence>
<keyword evidence="4" id="KW-1185">Reference proteome</keyword>
<dbReference type="Proteomes" id="UP001138997">
    <property type="component" value="Unassembled WGS sequence"/>
</dbReference>
<reference evidence="3" key="1">
    <citation type="submission" date="2021-11" db="EMBL/GenBank/DDBJ databases">
        <title>Streptomyces corallinus and Kineosporia corallina sp. nov., two new coral-derived marine actinobacteria.</title>
        <authorList>
            <person name="Buangrab K."/>
            <person name="Sutthacheep M."/>
            <person name="Yeemin T."/>
            <person name="Harunari E."/>
            <person name="Igarashi Y."/>
            <person name="Sripreechasak P."/>
            <person name="Kanchanasin P."/>
            <person name="Tanasupawat S."/>
            <person name="Phongsopitanun W."/>
        </authorList>
    </citation>
    <scope>NUCLEOTIDE SEQUENCE</scope>
    <source>
        <strain evidence="3">JCM 31032</strain>
    </source>
</reference>
<feature type="domain" description="LytR/CpsA/Psr regulator C-terminal" evidence="2">
    <location>
        <begin position="64"/>
        <end position="154"/>
    </location>
</feature>
<dbReference type="EMBL" id="JAJOMB010000034">
    <property type="protein sequence ID" value="MCD5316771.1"/>
    <property type="molecule type" value="Genomic_DNA"/>
</dbReference>
<evidence type="ECO:0000259" key="2">
    <source>
        <dbReference type="Pfam" id="PF13399"/>
    </source>
</evidence>
<name>A0A9X1NN39_9ACTN</name>
<dbReference type="AlphaFoldDB" id="A0A9X1NN39"/>
<proteinExistence type="predicted"/>
<evidence type="ECO:0000313" key="3">
    <source>
        <dbReference type="EMBL" id="MCD5316771.1"/>
    </source>
</evidence>
<organism evidence="3 4">
    <name type="scientific">Kineosporia babensis</name>
    <dbReference type="NCBI Taxonomy" id="499548"/>
    <lineage>
        <taxon>Bacteria</taxon>
        <taxon>Bacillati</taxon>
        <taxon>Actinomycetota</taxon>
        <taxon>Actinomycetes</taxon>
        <taxon>Kineosporiales</taxon>
        <taxon>Kineosporiaceae</taxon>
        <taxon>Kineosporia</taxon>
    </lineage>
</organism>
<dbReference type="InterPro" id="IPR027381">
    <property type="entry name" value="LytR/CpsA/Psr_C"/>
</dbReference>
<dbReference type="RefSeq" id="WP_231449623.1">
    <property type="nucleotide sequence ID" value="NZ_JAJOMB010000034.1"/>
</dbReference>
<keyword evidence="1" id="KW-0472">Membrane</keyword>
<accession>A0A9X1NN39</accession>
<comment type="caution">
    <text evidence="3">The sequence shown here is derived from an EMBL/GenBank/DDBJ whole genome shotgun (WGS) entry which is preliminary data.</text>
</comment>
<feature type="transmembrane region" description="Helical" evidence="1">
    <location>
        <begin position="20"/>
        <end position="42"/>
    </location>
</feature>
<protein>
    <submittedName>
        <fullName evidence="3">LytR C-terminal domain-containing protein</fullName>
    </submittedName>
</protein>
<keyword evidence="1" id="KW-0812">Transmembrane</keyword>
<evidence type="ECO:0000256" key="1">
    <source>
        <dbReference type="SAM" id="Phobius"/>
    </source>
</evidence>
<gene>
    <name evidence="3" type="ORF">LR394_38330</name>
</gene>
<dbReference type="Pfam" id="PF13399">
    <property type="entry name" value="LytR_C"/>
    <property type="match status" value="1"/>
</dbReference>
<keyword evidence="1" id="KW-1133">Transmembrane helix</keyword>
<dbReference type="Gene3D" id="3.30.70.2390">
    <property type="match status" value="1"/>
</dbReference>